<evidence type="ECO:0000313" key="5">
    <source>
        <dbReference type="EMBL" id="MBB6558496.1"/>
    </source>
</evidence>
<reference evidence="5 6" key="1">
    <citation type="submission" date="2020-08" db="EMBL/GenBank/DDBJ databases">
        <title>Functional genomics of gut bacteria from endangered species of beetles.</title>
        <authorList>
            <person name="Carlos-Shanley C."/>
        </authorList>
    </citation>
    <scope>NUCLEOTIDE SEQUENCE [LARGE SCALE GENOMIC DNA]</scope>
    <source>
        <strain evidence="5 6">S00198</strain>
    </source>
</reference>
<feature type="chain" id="PRO_5031217299" evidence="3">
    <location>
        <begin position="26"/>
        <end position="197"/>
    </location>
</feature>
<dbReference type="RefSeq" id="WP_184855930.1">
    <property type="nucleotide sequence ID" value="NZ_JACHLK010000002.1"/>
</dbReference>
<dbReference type="AlphaFoldDB" id="A0A7X0U7W5"/>
<dbReference type="Proteomes" id="UP000575083">
    <property type="component" value="Unassembled WGS sequence"/>
</dbReference>
<dbReference type="GO" id="GO:0009279">
    <property type="term" value="C:cell outer membrane"/>
    <property type="evidence" value="ECO:0007669"/>
    <property type="project" value="UniProtKB-SubCell"/>
</dbReference>
<evidence type="ECO:0000256" key="1">
    <source>
        <dbReference type="ARBA" id="ARBA00004442"/>
    </source>
</evidence>
<protein>
    <submittedName>
        <fullName evidence="5">Opacity protein-like surface antigen</fullName>
    </submittedName>
</protein>
<evidence type="ECO:0000256" key="2">
    <source>
        <dbReference type="ARBA" id="ARBA00022729"/>
    </source>
</evidence>
<proteinExistence type="predicted"/>
<evidence type="ECO:0000259" key="4">
    <source>
        <dbReference type="Pfam" id="PF13505"/>
    </source>
</evidence>
<dbReference type="SUPFAM" id="SSF56925">
    <property type="entry name" value="OMPA-like"/>
    <property type="match status" value="1"/>
</dbReference>
<comment type="caution">
    <text evidence="5">The sequence shown here is derived from an EMBL/GenBank/DDBJ whole genome shotgun (WGS) entry which is preliminary data.</text>
</comment>
<dbReference type="InterPro" id="IPR027385">
    <property type="entry name" value="Beta-barrel_OMP"/>
</dbReference>
<organism evidence="5 6">
    <name type="scientific">Acidovorax soli</name>
    <dbReference type="NCBI Taxonomy" id="592050"/>
    <lineage>
        <taxon>Bacteria</taxon>
        <taxon>Pseudomonadati</taxon>
        <taxon>Pseudomonadota</taxon>
        <taxon>Betaproteobacteria</taxon>
        <taxon>Burkholderiales</taxon>
        <taxon>Comamonadaceae</taxon>
        <taxon>Acidovorax</taxon>
    </lineage>
</organism>
<dbReference type="InterPro" id="IPR011250">
    <property type="entry name" value="OMP/PagP_B-barrel"/>
</dbReference>
<dbReference type="Gene3D" id="2.40.160.20">
    <property type="match status" value="1"/>
</dbReference>
<evidence type="ECO:0000256" key="3">
    <source>
        <dbReference type="SAM" id="SignalP"/>
    </source>
</evidence>
<gene>
    <name evidence="5" type="ORF">HNP48_001160</name>
</gene>
<comment type="subcellular location">
    <subcellularLocation>
        <location evidence="1">Cell outer membrane</location>
    </subcellularLocation>
</comment>
<keyword evidence="2 3" id="KW-0732">Signal</keyword>
<feature type="signal peptide" evidence="3">
    <location>
        <begin position="1"/>
        <end position="25"/>
    </location>
</feature>
<name>A0A7X0U7W5_9BURK</name>
<keyword evidence="6" id="KW-1185">Reference proteome</keyword>
<dbReference type="Pfam" id="PF13505">
    <property type="entry name" value="OMP_b-brl"/>
    <property type="match status" value="1"/>
</dbReference>
<dbReference type="EMBL" id="JACHLK010000002">
    <property type="protein sequence ID" value="MBB6558496.1"/>
    <property type="molecule type" value="Genomic_DNA"/>
</dbReference>
<sequence>MQKSSIASLLVPLALCTAMTGNAQAAEPAPHTGLYVGGAAGVSRYRLADPGAPVASKDTSGTGLKLYGGLRFTEHFGIEAGYAQLGQFSERVRQGGAEVEQQGKGRVFYAAATGRIPITDAIAINARAGIAQGRVSGHNVLSASANPIGRERGLMLGGGVEYGLSRNLAITADYDHFGKLSRAAKGGLVTVGLRASF</sequence>
<accession>A0A7X0U7W5</accession>
<evidence type="ECO:0000313" key="6">
    <source>
        <dbReference type="Proteomes" id="UP000575083"/>
    </source>
</evidence>
<feature type="domain" description="Outer membrane protein beta-barrel" evidence="4">
    <location>
        <begin position="14"/>
        <end position="180"/>
    </location>
</feature>